<dbReference type="RefSeq" id="WP_101522453.1">
    <property type="nucleotide sequence ID" value="NZ_PKLZ01000013.1"/>
</dbReference>
<keyword evidence="2" id="KW-1185">Reference proteome</keyword>
<name>A0A2N5XZ69_9GAMM</name>
<comment type="caution">
    <text evidence="1">The sequence shown here is derived from an EMBL/GenBank/DDBJ whole genome shotgun (WGS) entry which is preliminary data.</text>
</comment>
<proteinExistence type="predicted"/>
<gene>
    <name evidence="1" type="ORF">CWI75_15590</name>
</gene>
<accession>A0A2N5XZ69</accession>
<dbReference type="Proteomes" id="UP000234845">
    <property type="component" value="Unassembled WGS sequence"/>
</dbReference>
<evidence type="ECO:0000313" key="1">
    <source>
        <dbReference type="EMBL" id="PLW81447.1"/>
    </source>
</evidence>
<sequence>MSNALETIKAVNYAGSALEAAELLIFTHGRHGAGDIQRFIDSAVLLCHTLSGIEQPRLVCGVIGGSIARLQELMLQGIERTTVLQGCQRLLTVAEESPLQSQVISRGELTFPSIRNVH</sequence>
<dbReference type="AlphaFoldDB" id="A0A2N5XZ69"/>
<organism evidence="1 2">
    <name type="scientific">Kineobactrum sediminis</name>
    <dbReference type="NCBI Taxonomy" id="1905677"/>
    <lineage>
        <taxon>Bacteria</taxon>
        <taxon>Pseudomonadati</taxon>
        <taxon>Pseudomonadota</taxon>
        <taxon>Gammaproteobacteria</taxon>
        <taxon>Cellvibrionales</taxon>
        <taxon>Halieaceae</taxon>
        <taxon>Kineobactrum</taxon>
    </lineage>
</organism>
<reference evidence="2" key="1">
    <citation type="submission" date="2017-11" db="EMBL/GenBank/DDBJ databases">
        <title>The draft genome sequence of Chromatocurvus sp. F02.</title>
        <authorList>
            <person name="Du Z.-J."/>
            <person name="Chang Y.-Q."/>
        </authorList>
    </citation>
    <scope>NUCLEOTIDE SEQUENCE [LARGE SCALE GENOMIC DNA]</scope>
    <source>
        <strain evidence="2">F02</strain>
    </source>
</reference>
<dbReference type="EMBL" id="PKLZ01000013">
    <property type="protein sequence ID" value="PLW81447.1"/>
    <property type="molecule type" value="Genomic_DNA"/>
</dbReference>
<protein>
    <submittedName>
        <fullName evidence="1">Uncharacterized protein</fullName>
    </submittedName>
</protein>
<evidence type="ECO:0000313" key="2">
    <source>
        <dbReference type="Proteomes" id="UP000234845"/>
    </source>
</evidence>